<keyword evidence="6" id="KW-1185">Reference proteome</keyword>
<evidence type="ECO:0000313" key="5">
    <source>
        <dbReference type="EMBL" id="PZG14695.1"/>
    </source>
</evidence>
<dbReference type="InterPro" id="IPR041664">
    <property type="entry name" value="AAA_16"/>
</dbReference>
<gene>
    <name evidence="5" type="ORF">C1I95_21165</name>
</gene>
<dbReference type="SUPFAM" id="SSF52540">
    <property type="entry name" value="P-loop containing nucleoside triphosphate hydrolases"/>
    <property type="match status" value="1"/>
</dbReference>
<dbReference type="InterPro" id="IPR027417">
    <property type="entry name" value="P-loop_NTPase"/>
</dbReference>
<dbReference type="Pfam" id="PF13191">
    <property type="entry name" value="AAA_16"/>
    <property type="match status" value="1"/>
</dbReference>
<evidence type="ECO:0000259" key="4">
    <source>
        <dbReference type="Pfam" id="PF13191"/>
    </source>
</evidence>
<feature type="region of interest" description="Disordered" evidence="3">
    <location>
        <begin position="894"/>
        <end position="1049"/>
    </location>
</feature>
<dbReference type="AlphaFoldDB" id="A0A2W2ECA4"/>
<sequence>MKARSGGVMIGRDHPAGLLRAEVDRAAASHGGLVLVTGEPGIGKTTLVTAATDEARRQGALVLGAACWDSASAPGYWPWVQILRGLRRSPDDWAVARESAEPALALLLGEAVGPASPAPGLLTPAGMPGDGALTPGGVRDDGGLPGEGEAAEREAFVLYDAVTTALVAVSQRRPVMVVLDDLHWADAASMRLLRFAAQHTWFERLLFVGTYRDAEVESGDHPLRPLLMSLVAKATTISLTGLSRDEVGALMARTTGREPAADCVDDVHRRTGGNPFFVEQTARLWHTAGSVSGLAPGVREVVRRRLDHLPATVVDTLTVAAVLGREFHGEILAASAGLAPARLDQILDAAVTARLVLAGGDGRYAFVHDLVRETLYDGLADDHRRTRHAAVVRAVDEHASLSQFLIPADLARHAWLAGDRLDAARATDLLVAAARDASCRLALEESAVHFRRALQVVRDDPQRVKIMMELADRLFHTGDRDEAHLLLADTTALALGIDEPALLARFAVTVQRHYQMNPSLGIDTDALVREAYQRFIGEPEPDAPVGTLVTGLIAATETLARQGQDHEALTFSLWARHNATWGLGTATDRAALTGEIRDVARRAGDRETELWSTSLRWVALLELGDPGYLDELTAFVTAGRETEKPRHRMATAIDSGIISAFRGNFAGAEADYAELGDLDAWEHTDQVFLGHHLRWSLRLLQGRFDEAEALIDGLTATDYPHRELLRAITAAERGDHHTAARLTAQLEAAAAGYGGPITPLWQRLRAQSTVADSARCAEVRQALLPYRGQWLVALFGCDVSGPIDHWLAVVDAAEQRWDAAVAGFTAARDSADRMGARPWSLIAGAALADALTNRGRPGDTATAAALRATIEPEARALGMRQVLARLADATPAEHVSSASGSAGPVSSGSASAGLVSSGSGSAGVLASGSAPGKRVAADSAPGARLGDPAPAGRVPEGASPAGRVPGEVSPAGRVPEGASPAGGGPLLAGSAPTGQEPDGSVPARPALAGQGPDGSAPAGHGPAGQVPAGQVPAGQVPAEAVSTGAAPSPAYEFRRDGAVWRLTYDGSTAYLPDAKGLRDLRLLLGRPGVDVPAVELLDPAAGPELVAARRMGGDQVLDDEAKTRYRRHLARLDDEIDRATVRGDGPKATALDAERRVLIDQLRAAAGLAGRTRRLGDEAERARKTVTARIRETLRRLDERHPPLAAHLRDTISTGTACRYLPTTAVPWHL</sequence>
<dbReference type="PANTHER" id="PTHR16305:SF35">
    <property type="entry name" value="TRANSCRIPTIONAL ACTIVATOR DOMAIN"/>
    <property type="match status" value="1"/>
</dbReference>
<dbReference type="EMBL" id="POTY01000142">
    <property type="protein sequence ID" value="PZG14695.1"/>
    <property type="molecule type" value="Genomic_DNA"/>
</dbReference>
<evidence type="ECO:0000256" key="1">
    <source>
        <dbReference type="ARBA" id="ARBA00022741"/>
    </source>
</evidence>
<keyword evidence="1" id="KW-0547">Nucleotide-binding</keyword>
<evidence type="ECO:0000313" key="6">
    <source>
        <dbReference type="Proteomes" id="UP000248924"/>
    </source>
</evidence>
<name>A0A2W2ECA4_9ACTN</name>
<dbReference type="GO" id="GO:0005737">
    <property type="term" value="C:cytoplasm"/>
    <property type="evidence" value="ECO:0007669"/>
    <property type="project" value="TreeGrafter"/>
</dbReference>
<feature type="compositionally biased region" description="Low complexity" evidence="3">
    <location>
        <begin position="895"/>
        <end position="932"/>
    </location>
</feature>
<evidence type="ECO:0000256" key="3">
    <source>
        <dbReference type="SAM" id="MobiDB-lite"/>
    </source>
</evidence>
<dbReference type="RefSeq" id="WP_111215823.1">
    <property type="nucleotide sequence ID" value="NZ_POTY01000142.1"/>
</dbReference>
<feature type="domain" description="Orc1-like AAA ATPase" evidence="4">
    <location>
        <begin position="10"/>
        <end position="208"/>
    </location>
</feature>
<dbReference type="OrthoDB" id="134712at2"/>
<keyword evidence="2" id="KW-0067">ATP-binding</keyword>
<dbReference type="GO" id="GO:0005524">
    <property type="term" value="F:ATP binding"/>
    <property type="evidence" value="ECO:0007669"/>
    <property type="project" value="UniProtKB-KW"/>
</dbReference>
<dbReference type="PANTHER" id="PTHR16305">
    <property type="entry name" value="TESTICULAR SOLUBLE ADENYLYL CYCLASE"/>
    <property type="match status" value="1"/>
</dbReference>
<organism evidence="5 6">
    <name type="scientific">Micromonospora craterilacus</name>
    <dbReference type="NCBI Taxonomy" id="1655439"/>
    <lineage>
        <taxon>Bacteria</taxon>
        <taxon>Bacillati</taxon>
        <taxon>Actinomycetota</taxon>
        <taxon>Actinomycetes</taxon>
        <taxon>Micromonosporales</taxon>
        <taxon>Micromonosporaceae</taxon>
        <taxon>Micromonospora</taxon>
    </lineage>
</organism>
<accession>A0A2W2ECA4</accession>
<dbReference type="Proteomes" id="UP000248924">
    <property type="component" value="Unassembled WGS sequence"/>
</dbReference>
<protein>
    <submittedName>
        <fullName evidence="5">ATPase</fullName>
    </submittedName>
</protein>
<reference evidence="5 6" key="1">
    <citation type="submission" date="2018-01" db="EMBL/GenBank/DDBJ databases">
        <title>Draft genome sequence of Jishengella sp. NA12.</title>
        <authorList>
            <person name="Sahin N."/>
            <person name="Ay H."/>
            <person name="Saygin H."/>
        </authorList>
    </citation>
    <scope>NUCLEOTIDE SEQUENCE [LARGE SCALE GENOMIC DNA]</scope>
    <source>
        <strain evidence="5 6">NA12</strain>
    </source>
</reference>
<proteinExistence type="predicted"/>
<evidence type="ECO:0000256" key="2">
    <source>
        <dbReference type="ARBA" id="ARBA00022840"/>
    </source>
</evidence>
<comment type="caution">
    <text evidence="5">The sequence shown here is derived from an EMBL/GenBank/DDBJ whole genome shotgun (WGS) entry which is preliminary data.</text>
</comment>
<dbReference type="GO" id="GO:0004016">
    <property type="term" value="F:adenylate cyclase activity"/>
    <property type="evidence" value="ECO:0007669"/>
    <property type="project" value="TreeGrafter"/>
</dbReference>